<reference evidence="1 2" key="1">
    <citation type="submission" date="2014-12" db="EMBL/GenBank/DDBJ databases">
        <title>Comparative genomics of the lactic acid bacteria isolated from the honey bee gut.</title>
        <authorList>
            <person name="Ellegaard K.M."/>
            <person name="Tamarit D."/>
            <person name="Javelind E."/>
            <person name="Olofsson T."/>
            <person name="Andersson S.G."/>
            <person name="Vasquez A."/>
        </authorList>
    </citation>
    <scope>NUCLEOTIDE SEQUENCE [LARGE SCALE GENOMIC DNA]</scope>
    <source>
        <strain evidence="1 2">Bin7</strain>
    </source>
</reference>
<dbReference type="AlphaFoldDB" id="A0A0F4KVM8"/>
<evidence type="ECO:0000313" key="2">
    <source>
        <dbReference type="Proteomes" id="UP000033567"/>
    </source>
</evidence>
<dbReference type="InterPro" id="IPR019292">
    <property type="entry name" value="McrC"/>
</dbReference>
<dbReference type="PANTHER" id="PTHR38733">
    <property type="entry name" value="PROTEIN MCRC"/>
    <property type="match status" value="1"/>
</dbReference>
<proteinExistence type="predicted"/>
<name>A0A0F4KVM8_9BIFI</name>
<dbReference type="PATRIC" id="fig|1684.5.peg.778"/>
<dbReference type="PANTHER" id="PTHR38733:SF1">
    <property type="entry name" value="TYPE IV METHYL-DIRECTED RESTRICTION ENZYME ECOKMCRBC"/>
    <property type="match status" value="1"/>
</dbReference>
<dbReference type="RefSeq" id="WP_082069376.1">
    <property type="nucleotide sequence ID" value="NZ_KQ033885.1"/>
</dbReference>
<organism evidence="1 2">
    <name type="scientific">Bifidobacterium mellis</name>
    <dbReference type="NCBI Taxonomy" id="1293823"/>
    <lineage>
        <taxon>Bacteria</taxon>
        <taxon>Bacillati</taxon>
        <taxon>Actinomycetota</taxon>
        <taxon>Actinomycetes</taxon>
        <taxon>Bifidobacteriales</taxon>
        <taxon>Bifidobacteriaceae</taxon>
        <taxon>Bifidobacterium</taxon>
    </lineage>
</organism>
<sequence length="495" mass="57102">MRKVVKSASDAGQQFWYITDNSPIEDDLFTSTDLCKSLRNQTVETLLDEEGIIYVGQDEDGDVDVSLNQRVIGTYQGKTRTQNLIGVLGDDHDVVSISTRFFKRNEEPVHIENDYFFAYLLEKVLHVDVAKGFNFPPLKNNRWKKLLILLFPYFLSKALQVGAYKMYVRREYNDSRLKGTVDVARYLSIDIPFIGRVAYTTRDLDLDNPVSELIRHTIEYIVSGFKIGQQLLNGNKNVRDNVRTIRLRTRRYLKSERNKIIDWNIRHPVVNEYFRSYRLLQKICVAILCHDSISASAVRNGHINGILFDCSWLWEEYLNVLLRNKCKGLSFVHPRNKSKTGKQYLFGKPEKHDRNSEVKGVTGLIYPDFLISSAPIVVADAKYKPVDNISGADYLQLLAYMYRFDSRYGQYWYPEPQKDDNCKPNVNRLELLTGIDDGEQSKQFRQEEQKVVLDKVGFPIPGGASTYEEYSSSMQKSEEQFAQSIMALQNHGIAS</sequence>
<gene>
    <name evidence="1" type="ORF">JF70_07370</name>
</gene>
<dbReference type="Pfam" id="PF10117">
    <property type="entry name" value="McrBC"/>
    <property type="match status" value="1"/>
</dbReference>
<evidence type="ECO:0000313" key="1">
    <source>
        <dbReference type="EMBL" id="KJY50054.1"/>
    </source>
</evidence>
<protein>
    <recommendedName>
        <fullName evidence="3">3-isopropylmalate dehydrogenase</fullName>
    </recommendedName>
</protein>
<dbReference type="Proteomes" id="UP000033567">
    <property type="component" value="Unassembled WGS sequence"/>
</dbReference>
<evidence type="ECO:0008006" key="3">
    <source>
        <dbReference type="Google" id="ProtNLM"/>
    </source>
</evidence>
<comment type="caution">
    <text evidence="1">The sequence shown here is derived from an EMBL/GenBank/DDBJ whole genome shotgun (WGS) entry which is preliminary data.</text>
</comment>
<dbReference type="EMBL" id="JWMF01000007">
    <property type="protein sequence ID" value="KJY50054.1"/>
    <property type="molecule type" value="Genomic_DNA"/>
</dbReference>
<accession>A0A0F4KVM8</accession>
<keyword evidence="2" id="KW-1185">Reference proteome</keyword>